<feature type="domain" description="RNase H type-1" evidence="2">
    <location>
        <begin position="51"/>
        <end position="108"/>
    </location>
</feature>
<accession>A0A061ETJ6</accession>
<dbReference type="PANTHER" id="PTHR33033">
    <property type="entry name" value="POLYNUCLEOTIDYL TRANSFERASE, RIBONUCLEASE H-LIKE SUPERFAMILY PROTEIN-RELATED"/>
    <property type="match status" value="1"/>
</dbReference>
<sequence>MGYIPTSICLIAALSKTNKASKHRKQPLGIPPSLPPPTPHPPPPPGSLKLNTDGAAKGKPGPAGIGGVLRDHLGFIKVAFSNHIGIEESNYAAFQAIQEGIRFFSHHEPHPMSWKWKVVLPMPSAGLKTTTRSGA</sequence>
<keyword evidence="4" id="KW-1185">Reference proteome</keyword>
<dbReference type="SUPFAM" id="SSF53098">
    <property type="entry name" value="Ribonuclease H-like"/>
    <property type="match status" value="1"/>
</dbReference>
<proteinExistence type="predicted"/>
<dbReference type="InParanoid" id="A0A061ETJ6"/>
<evidence type="ECO:0000313" key="3">
    <source>
        <dbReference type="EMBL" id="EOY07697.1"/>
    </source>
</evidence>
<dbReference type="GO" id="GO:0003676">
    <property type="term" value="F:nucleic acid binding"/>
    <property type="evidence" value="ECO:0007669"/>
    <property type="project" value="InterPro"/>
</dbReference>
<dbReference type="GO" id="GO:0004523">
    <property type="term" value="F:RNA-DNA hybrid ribonuclease activity"/>
    <property type="evidence" value="ECO:0007669"/>
    <property type="project" value="InterPro"/>
</dbReference>
<dbReference type="InterPro" id="IPR002156">
    <property type="entry name" value="RNaseH_domain"/>
</dbReference>
<dbReference type="Pfam" id="PF13456">
    <property type="entry name" value="RVT_3"/>
    <property type="match status" value="1"/>
</dbReference>
<evidence type="ECO:0000313" key="4">
    <source>
        <dbReference type="Proteomes" id="UP000026915"/>
    </source>
</evidence>
<dbReference type="Proteomes" id="UP000026915">
    <property type="component" value="Chromosome 5"/>
</dbReference>
<dbReference type="InterPro" id="IPR044730">
    <property type="entry name" value="RNase_H-like_dom_plant"/>
</dbReference>
<dbReference type="Gramene" id="EOY07697">
    <property type="protein sequence ID" value="EOY07697"/>
    <property type="gene ID" value="TCM_022064"/>
</dbReference>
<evidence type="ECO:0000256" key="1">
    <source>
        <dbReference type="SAM" id="MobiDB-lite"/>
    </source>
</evidence>
<feature type="compositionally biased region" description="Pro residues" evidence="1">
    <location>
        <begin position="29"/>
        <end position="46"/>
    </location>
</feature>
<dbReference type="HOGENOM" id="CLU_1889529_0_0_1"/>
<name>A0A061ETJ6_THECC</name>
<protein>
    <recommendedName>
        <fullName evidence="2">RNase H type-1 domain-containing protein</fullName>
    </recommendedName>
</protein>
<organism evidence="3 4">
    <name type="scientific">Theobroma cacao</name>
    <name type="common">Cacao</name>
    <name type="synonym">Cocoa</name>
    <dbReference type="NCBI Taxonomy" id="3641"/>
    <lineage>
        <taxon>Eukaryota</taxon>
        <taxon>Viridiplantae</taxon>
        <taxon>Streptophyta</taxon>
        <taxon>Embryophyta</taxon>
        <taxon>Tracheophyta</taxon>
        <taxon>Spermatophyta</taxon>
        <taxon>Magnoliopsida</taxon>
        <taxon>eudicotyledons</taxon>
        <taxon>Gunneridae</taxon>
        <taxon>Pentapetalae</taxon>
        <taxon>rosids</taxon>
        <taxon>malvids</taxon>
        <taxon>Malvales</taxon>
        <taxon>Malvaceae</taxon>
        <taxon>Byttnerioideae</taxon>
        <taxon>Theobroma</taxon>
    </lineage>
</organism>
<dbReference type="AlphaFoldDB" id="A0A061ETJ6"/>
<dbReference type="CDD" id="cd06222">
    <property type="entry name" value="RNase_H_like"/>
    <property type="match status" value="1"/>
</dbReference>
<evidence type="ECO:0000259" key="2">
    <source>
        <dbReference type="Pfam" id="PF13456"/>
    </source>
</evidence>
<dbReference type="EMBL" id="CM001883">
    <property type="protein sequence ID" value="EOY07697.1"/>
    <property type="molecule type" value="Genomic_DNA"/>
</dbReference>
<reference evidence="3 4" key="1">
    <citation type="journal article" date="2013" name="Genome Biol.">
        <title>The genome sequence of the most widely cultivated cacao type and its use to identify candidate genes regulating pod color.</title>
        <authorList>
            <person name="Motamayor J.C."/>
            <person name="Mockaitis K."/>
            <person name="Schmutz J."/>
            <person name="Haiminen N."/>
            <person name="Iii D.L."/>
            <person name="Cornejo O."/>
            <person name="Findley S.D."/>
            <person name="Zheng P."/>
            <person name="Utro F."/>
            <person name="Royaert S."/>
            <person name="Saski C."/>
            <person name="Jenkins J."/>
            <person name="Podicheti R."/>
            <person name="Zhao M."/>
            <person name="Scheffler B.E."/>
            <person name="Stack J.C."/>
            <person name="Feltus F.A."/>
            <person name="Mustiga G.M."/>
            <person name="Amores F."/>
            <person name="Phillips W."/>
            <person name="Marelli J.P."/>
            <person name="May G.D."/>
            <person name="Shapiro H."/>
            <person name="Ma J."/>
            <person name="Bustamante C.D."/>
            <person name="Schnell R.J."/>
            <person name="Main D."/>
            <person name="Gilbert D."/>
            <person name="Parida L."/>
            <person name="Kuhn D.N."/>
        </authorList>
    </citation>
    <scope>NUCLEOTIDE SEQUENCE [LARGE SCALE GENOMIC DNA]</scope>
    <source>
        <strain evidence="4">cv. Matina 1-6</strain>
    </source>
</reference>
<dbReference type="Gene3D" id="3.30.420.10">
    <property type="entry name" value="Ribonuclease H-like superfamily/Ribonuclease H"/>
    <property type="match status" value="1"/>
</dbReference>
<feature type="region of interest" description="Disordered" evidence="1">
    <location>
        <begin position="20"/>
        <end position="63"/>
    </location>
</feature>
<gene>
    <name evidence="3" type="ORF">TCM_022064</name>
</gene>
<dbReference type="InterPro" id="IPR012337">
    <property type="entry name" value="RNaseH-like_sf"/>
</dbReference>
<dbReference type="PANTHER" id="PTHR33033:SF83">
    <property type="entry name" value="REVERSE TRANSCRIPTASE-LIKE PROTEIN"/>
    <property type="match status" value="1"/>
</dbReference>
<dbReference type="InterPro" id="IPR036397">
    <property type="entry name" value="RNaseH_sf"/>
</dbReference>